<evidence type="ECO:0000313" key="3">
    <source>
        <dbReference type="Proteomes" id="UP001571476"/>
    </source>
</evidence>
<dbReference type="PROSITE" id="PS51257">
    <property type="entry name" value="PROKAR_LIPOPROTEIN"/>
    <property type="match status" value="1"/>
</dbReference>
<accession>A0ABV4SCG2</accession>
<evidence type="ECO:0000256" key="1">
    <source>
        <dbReference type="SAM" id="SignalP"/>
    </source>
</evidence>
<sequence length="169" mass="17449">MRRRQVTTHIVALAMAVTATAAATGCTRLIDDKGPLPSRSAEPRLSADTAVRELTSALAAEGVTLDRAPQDQIVIECTERLTGRGESAKAGAALKAGFARARSDHGWKNGRDMGSASLTLRKGNWTAAATLPPTTAVSPTTPVTIAVNLVCDGARSKSRADASPTSPAS</sequence>
<keyword evidence="3" id="KW-1185">Reference proteome</keyword>
<dbReference type="RefSeq" id="WP_328753889.1">
    <property type="nucleotide sequence ID" value="NZ_JBGOSP010000001.1"/>
</dbReference>
<reference evidence="2 3" key="1">
    <citation type="submission" date="2024-08" db="EMBL/GenBank/DDBJ databases">
        <title>Genome sequence of Streptomyces aureus CACIA-1.46HGO.</title>
        <authorList>
            <person name="Evangelista-Martinez Z."/>
        </authorList>
    </citation>
    <scope>NUCLEOTIDE SEQUENCE [LARGE SCALE GENOMIC DNA]</scope>
    <source>
        <strain evidence="2 3">CACIA-1.46HGO</strain>
    </source>
</reference>
<proteinExistence type="predicted"/>
<evidence type="ECO:0008006" key="4">
    <source>
        <dbReference type="Google" id="ProtNLM"/>
    </source>
</evidence>
<name>A0ABV4SCG2_9ACTN</name>
<organism evidence="2 3">
    <name type="scientific">Streptomyces aureus</name>
    <dbReference type="NCBI Taxonomy" id="193461"/>
    <lineage>
        <taxon>Bacteria</taxon>
        <taxon>Bacillati</taxon>
        <taxon>Actinomycetota</taxon>
        <taxon>Actinomycetes</taxon>
        <taxon>Kitasatosporales</taxon>
        <taxon>Streptomycetaceae</taxon>
        <taxon>Streptomyces</taxon>
    </lineage>
</organism>
<feature type="signal peptide" evidence="1">
    <location>
        <begin position="1"/>
        <end position="21"/>
    </location>
</feature>
<dbReference type="Proteomes" id="UP001571476">
    <property type="component" value="Unassembled WGS sequence"/>
</dbReference>
<feature type="chain" id="PRO_5045257578" description="Lipoprotein" evidence="1">
    <location>
        <begin position="22"/>
        <end position="169"/>
    </location>
</feature>
<keyword evidence="1" id="KW-0732">Signal</keyword>
<evidence type="ECO:0000313" key="2">
    <source>
        <dbReference type="EMBL" id="MFA3835006.1"/>
    </source>
</evidence>
<dbReference type="EMBL" id="JBGOSP010000001">
    <property type="protein sequence ID" value="MFA3835006.1"/>
    <property type="molecule type" value="Genomic_DNA"/>
</dbReference>
<gene>
    <name evidence="2" type="ORF">ACEG43_02210</name>
</gene>
<comment type="caution">
    <text evidence="2">The sequence shown here is derived from an EMBL/GenBank/DDBJ whole genome shotgun (WGS) entry which is preliminary data.</text>
</comment>
<protein>
    <recommendedName>
        <fullName evidence="4">Lipoprotein</fullName>
    </recommendedName>
</protein>